<evidence type="ECO:0000256" key="1">
    <source>
        <dbReference type="ARBA" id="ARBA00004571"/>
    </source>
</evidence>
<dbReference type="GO" id="GO:0015344">
    <property type="term" value="F:siderophore uptake transmembrane transporter activity"/>
    <property type="evidence" value="ECO:0007669"/>
    <property type="project" value="TreeGrafter"/>
</dbReference>
<protein>
    <submittedName>
        <fullName evidence="12">Iron complex outermembrane receptor protein</fullName>
    </submittedName>
</protein>
<keyword evidence="3 8" id="KW-1134">Transmembrane beta strand</keyword>
<keyword evidence="4 8" id="KW-0812">Transmembrane</keyword>
<dbReference type="PANTHER" id="PTHR30069">
    <property type="entry name" value="TONB-DEPENDENT OUTER MEMBRANE RECEPTOR"/>
    <property type="match status" value="1"/>
</dbReference>
<keyword evidence="12" id="KW-0675">Receptor</keyword>
<dbReference type="Pfam" id="PF00593">
    <property type="entry name" value="TonB_dep_Rec_b-barrel"/>
    <property type="match status" value="1"/>
</dbReference>
<keyword evidence="6 8" id="KW-0472">Membrane</keyword>
<dbReference type="OrthoDB" id="9758929at2"/>
<dbReference type="SUPFAM" id="SSF56935">
    <property type="entry name" value="Porins"/>
    <property type="match status" value="1"/>
</dbReference>
<dbReference type="InterPro" id="IPR039426">
    <property type="entry name" value="TonB-dep_rcpt-like"/>
</dbReference>
<evidence type="ECO:0000256" key="3">
    <source>
        <dbReference type="ARBA" id="ARBA00022452"/>
    </source>
</evidence>
<dbReference type="InterPro" id="IPR037066">
    <property type="entry name" value="Plug_dom_sf"/>
</dbReference>
<dbReference type="InterPro" id="IPR000531">
    <property type="entry name" value="Beta-barrel_TonB"/>
</dbReference>
<dbReference type="GO" id="GO:0044718">
    <property type="term" value="P:siderophore transmembrane transport"/>
    <property type="evidence" value="ECO:0007669"/>
    <property type="project" value="TreeGrafter"/>
</dbReference>
<dbReference type="PROSITE" id="PS52016">
    <property type="entry name" value="TONB_DEPENDENT_REC_3"/>
    <property type="match status" value="1"/>
</dbReference>
<comment type="caution">
    <text evidence="12">The sequence shown here is derived from an EMBL/GenBank/DDBJ whole genome shotgun (WGS) entry which is preliminary data.</text>
</comment>
<dbReference type="Gene3D" id="2.40.170.20">
    <property type="entry name" value="TonB-dependent receptor, beta-barrel domain"/>
    <property type="match status" value="1"/>
</dbReference>
<evidence type="ECO:0000256" key="9">
    <source>
        <dbReference type="RuleBase" id="RU003357"/>
    </source>
</evidence>
<dbReference type="Gene3D" id="2.170.130.10">
    <property type="entry name" value="TonB-dependent receptor, plug domain"/>
    <property type="match status" value="1"/>
</dbReference>
<keyword evidence="2 8" id="KW-0813">Transport</keyword>
<keyword evidence="13" id="KW-1185">Reference proteome</keyword>
<comment type="subcellular location">
    <subcellularLocation>
        <location evidence="1 8">Cell outer membrane</location>
        <topology evidence="1 8">Multi-pass membrane protein</topology>
    </subcellularLocation>
</comment>
<organism evidence="12 13">
    <name type="scientific">Reinekea marinisedimentorum</name>
    <dbReference type="NCBI Taxonomy" id="230495"/>
    <lineage>
        <taxon>Bacteria</taxon>
        <taxon>Pseudomonadati</taxon>
        <taxon>Pseudomonadota</taxon>
        <taxon>Gammaproteobacteria</taxon>
        <taxon>Oceanospirillales</taxon>
        <taxon>Saccharospirillaceae</taxon>
        <taxon>Reinekea</taxon>
    </lineage>
</organism>
<dbReference type="PANTHER" id="PTHR30069:SF27">
    <property type="entry name" value="BLL4766 PROTEIN"/>
    <property type="match status" value="1"/>
</dbReference>
<dbReference type="InterPro" id="IPR036942">
    <property type="entry name" value="Beta-barrel_TonB_sf"/>
</dbReference>
<dbReference type="RefSeq" id="WP_132703557.1">
    <property type="nucleotide sequence ID" value="NZ_SLZR01000021.1"/>
</dbReference>
<dbReference type="Pfam" id="PF07715">
    <property type="entry name" value="Plug"/>
    <property type="match status" value="1"/>
</dbReference>
<dbReference type="Proteomes" id="UP000295793">
    <property type="component" value="Unassembled WGS sequence"/>
</dbReference>
<dbReference type="InterPro" id="IPR012910">
    <property type="entry name" value="Plug_dom"/>
</dbReference>
<feature type="domain" description="TonB-dependent receptor-like beta-barrel" evidence="10">
    <location>
        <begin position="191"/>
        <end position="634"/>
    </location>
</feature>
<evidence type="ECO:0000259" key="11">
    <source>
        <dbReference type="Pfam" id="PF07715"/>
    </source>
</evidence>
<dbReference type="EMBL" id="SLZR01000021">
    <property type="protein sequence ID" value="TCS37118.1"/>
    <property type="molecule type" value="Genomic_DNA"/>
</dbReference>
<evidence type="ECO:0000256" key="4">
    <source>
        <dbReference type="ARBA" id="ARBA00022692"/>
    </source>
</evidence>
<comment type="similarity">
    <text evidence="8 9">Belongs to the TonB-dependent receptor family.</text>
</comment>
<evidence type="ECO:0000313" key="13">
    <source>
        <dbReference type="Proteomes" id="UP000295793"/>
    </source>
</evidence>
<evidence type="ECO:0000256" key="8">
    <source>
        <dbReference type="PROSITE-ProRule" id="PRU01360"/>
    </source>
</evidence>
<keyword evidence="7 8" id="KW-0998">Cell outer membrane</keyword>
<evidence type="ECO:0000256" key="7">
    <source>
        <dbReference type="ARBA" id="ARBA00023237"/>
    </source>
</evidence>
<gene>
    <name evidence="12" type="ORF">BCF53_12136</name>
</gene>
<evidence type="ECO:0000259" key="10">
    <source>
        <dbReference type="Pfam" id="PF00593"/>
    </source>
</evidence>
<dbReference type="GO" id="GO:0009279">
    <property type="term" value="C:cell outer membrane"/>
    <property type="evidence" value="ECO:0007669"/>
    <property type="project" value="UniProtKB-SubCell"/>
</dbReference>
<accession>A0A4R3HVJ9</accession>
<evidence type="ECO:0000256" key="6">
    <source>
        <dbReference type="ARBA" id="ARBA00023136"/>
    </source>
</evidence>
<evidence type="ECO:0000256" key="2">
    <source>
        <dbReference type="ARBA" id="ARBA00022448"/>
    </source>
</evidence>
<evidence type="ECO:0000313" key="12">
    <source>
        <dbReference type="EMBL" id="TCS37118.1"/>
    </source>
</evidence>
<evidence type="ECO:0000256" key="5">
    <source>
        <dbReference type="ARBA" id="ARBA00023077"/>
    </source>
</evidence>
<feature type="domain" description="TonB-dependent receptor plug" evidence="11">
    <location>
        <begin position="63"/>
        <end position="171"/>
    </location>
</feature>
<proteinExistence type="inferred from homology"/>
<keyword evidence="5 9" id="KW-0798">TonB box</keyword>
<dbReference type="AlphaFoldDB" id="A0A4R3HVJ9"/>
<sequence length="665" mass="74893">MNHPSRSLRGGLASYSGCLAAVILAMIGSAVQASDVEDLLDLSLQDLLDTKVTSVSRHQQNLLSAPAAVYVVTSEEIRRHGFTSIPEALRMVPGLHVASIDGNKWMVSSRGLSSRYGNKLLVLIDGRSVYIPSFSGVYWDTLDVMMADIDRIEVIRGPGAALWGANAVNGVINIITLSADQTQGGLIEVATGTYLEHEANFRYGAELNENTHSRVYVKSRGYGENTLWEDGEDANDDWQIASAGFRIDGTVDHDDRWTLQGDAYQADENQLISTLYVPTTEVVQFGVEDDYEASGWNVLGRWEHSFDDQASAQLQMYWDHTERDEIYIGQQHDTYDLDFQHHVSPGSKHSVLWGMGYRHIDAEYDNSYVIQMLPEDQTLDLYSAFVQDEITLVPDTLTLTLGTKLEYNSFTEFEVQPSARLLWIPAAGKSVWASVSRAVRTPSFLEDSSVLLTTPTMTLSSGSSLEAEELIAYELGYRYHGSNRLTFDASLFFNQYDNYESYELVSATELYYDNNLYGYTYGVEFSTVWQAKPWWQLKANYGLVQIEMDKTDDSLDLTSDDNVEAASAEHIWSLQSSINAGAKWEWDTWLYFVSEIEKPSNTTDTSVDSYISLNTRLARKIMPGMELSIVGNNLTDSYHMEYIGELYSSPTEMQRSVYAKLRWEF</sequence>
<reference evidence="12 13" key="1">
    <citation type="submission" date="2019-03" db="EMBL/GenBank/DDBJ databases">
        <title>Genomic Encyclopedia of Archaeal and Bacterial Type Strains, Phase II (KMG-II): from individual species to whole genera.</title>
        <authorList>
            <person name="Goeker M."/>
        </authorList>
    </citation>
    <scope>NUCLEOTIDE SEQUENCE [LARGE SCALE GENOMIC DNA]</scope>
    <source>
        <strain evidence="12 13">DSM 15388</strain>
    </source>
</reference>
<name>A0A4R3HVJ9_9GAMM</name>